<proteinExistence type="predicted"/>
<dbReference type="Proteomes" id="UP000694406">
    <property type="component" value="Unplaced"/>
</dbReference>
<dbReference type="AlphaFoldDB" id="A0A8C5SQA6"/>
<evidence type="ECO:0000313" key="2">
    <source>
        <dbReference type="Ensembl" id="ENSLLTP00000020951.1"/>
    </source>
</evidence>
<keyword evidence="3" id="KW-1185">Reference proteome</keyword>
<accession>A0A8C5SQA6</accession>
<reference evidence="2" key="2">
    <citation type="submission" date="2025-09" db="UniProtKB">
        <authorList>
            <consortium name="Ensembl"/>
        </authorList>
    </citation>
    <scope>IDENTIFICATION</scope>
</reference>
<dbReference type="Ensembl" id="ENSLLTT00000021725.1">
    <property type="protein sequence ID" value="ENSLLTP00000020951.1"/>
    <property type="gene ID" value="ENSLLTG00000015657.1"/>
</dbReference>
<organism evidence="2 3">
    <name type="scientific">Laticauda laticaudata</name>
    <name type="common">Blue-ringed sea krait</name>
    <name type="synonym">Blue-lipped sea krait</name>
    <dbReference type="NCBI Taxonomy" id="8630"/>
    <lineage>
        <taxon>Eukaryota</taxon>
        <taxon>Metazoa</taxon>
        <taxon>Chordata</taxon>
        <taxon>Craniata</taxon>
        <taxon>Vertebrata</taxon>
        <taxon>Euteleostomi</taxon>
        <taxon>Lepidosauria</taxon>
        <taxon>Squamata</taxon>
        <taxon>Bifurcata</taxon>
        <taxon>Unidentata</taxon>
        <taxon>Episquamata</taxon>
        <taxon>Toxicofera</taxon>
        <taxon>Serpentes</taxon>
        <taxon>Colubroidea</taxon>
        <taxon>Elapidae</taxon>
        <taxon>Laticaudinae</taxon>
        <taxon>Laticauda</taxon>
    </lineage>
</organism>
<evidence type="ECO:0000256" key="1">
    <source>
        <dbReference type="SAM" id="MobiDB-lite"/>
    </source>
</evidence>
<name>A0A8C5SQA6_LATLA</name>
<feature type="region of interest" description="Disordered" evidence="1">
    <location>
        <begin position="50"/>
        <end position="82"/>
    </location>
</feature>
<reference evidence="2" key="1">
    <citation type="submission" date="2025-08" db="UniProtKB">
        <authorList>
            <consortium name="Ensembl"/>
        </authorList>
    </citation>
    <scope>IDENTIFICATION</scope>
</reference>
<sequence length="82" mass="8850">RGRRSKVWAVCSNPLLPATRLQLWHRKPTVERRGPHLVSTALGDAGPMLSCSSSAPACTDDNGQRGLPPPQPRGSDPVMCLH</sequence>
<protein>
    <submittedName>
        <fullName evidence="2">Uncharacterized protein</fullName>
    </submittedName>
</protein>
<evidence type="ECO:0000313" key="3">
    <source>
        <dbReference type="Proteomes" id="UP000694406"/>
    </source>
</evidence>